<dbReference type="Gene3D" id="6.10.340.10">
    <property type="match status" value="1"/>
</dbReference>
<dbReference type="PANTHER" id="PTHR43047">
    <property type="entry name" value="TWO-COMPONENT HISTIDINE PROTEIN KINASE"/>
    <property type="match status" value="1"/>
</dbReference>
<reference evidence="12" key="1">
    <citation type="submission" date="2011-04" db="EMBL/GenBank/DDBJ databases">
        <title>The complete genome of Thermodesulfatator indicus DSM 15286.</title>
        <authorList>
            <person name="Lucas S."/>
            <person name="Copeland A."/>
            <person name="Lapidus A."/>
            <person name="Bruce D."/>
            <person name="Goodwin L."/>
            <person name="Pitluck S."/>
            <person name="Peters L."/>
            <person name="Kyrpides N."/>
            <person name="Mavromatis K."/>
            <person name="Pagani I."/>
            <person name="Ivanova N."/>
            <person name="Saunders L."/>
            <person name="Detter J.C."/>
            <person name="Tapia R."/>
            <person name="Han C."/>
            <person name="Land M."/>
            <person name="Hauser L."/>
            <person name="Markowitz V."/>
            <person name="Cheng J.-F."/>
            <person name="Hugenholtz P."/>
            <person name="Woyke T."/>
            <person name="Wu D."/>
            <person name="Spring S."/>
            <person name="Schroeder M."/>
            <person name="Brambilla E."/>
            <person name="Klenk H.-P."/>
            <person name="Eisen J.A."/>
        </authorList>
    </citation>
    <scope>NUCLEOTIDE SEQUENCE [LARGE SCALE GENOMIC DNA]</scope>
    <source>
        <strain evidence="12">DSM 15286 / JCM 11887 / CIR29812</strain>
    </source>
</reference>
<dbReference type="SMART" id="SM00387">
    <property type="entry name" value="HATPase_c"/>
    <property type="match status" value="1"/>
</dbReference>
<evidence type="ECO:0000256" key="6">
    <source>
        <dbReference type="PROSITE-ProRule" id="PRU00169"/>
    </source>
</evidence>
<dbReference type="HOGENOM" id="CLU_000445_104_15_0"/>
<dbReference type="EC" id="2.7.13.3" evidence="2"/>
<evidence type="ECO:0000256" key="4">
    <source>
        <dbReference type="ARBA" id="ARBA00022679"/>
    </source>
</evidence>
<evidence type="ECO:0000259" key="9">
    <source>
        <dbReference type="PROSITE" id="PS50109"/>
    </source>
</evidence>
<dbReference type="SMART" id="SM00448">
    <property type="entry name" value="REC"/>
    <property type="match status" value="1"/>
</dbReference>
<keyword evidence="5 11" id="KW-0418">Kinase</keyword>
<dbReference type="Proteomes" id="UP000006793">
    <property type="component" value="Chromosome"/>
</dbReference>
<dbReference type="Gene3D" id="3.30.565.10">
    <property type="entry name" value="Histidine kinase-like ATPase, C-terminal domain"/>
    <property type="match status" value="1"/>
</dbReference>
<keyword evidence="8" id="KW-1133">Transmembrane helix</keyword>
<dbReference type="GO" id="GO:0005886">
    <property type="term" value="C:plasma membrane"/>
    <property type="evidence" value="ECO:0007669"/>
    <property type="project" value="TreeGrafter"/>
</dbReference>
<dbReference type="PRINTS" id="PR00344">
    <property type="entry name" value="BCTRLSENSOR"/>
</dbReference>
<dbReference type="GO" id="GO:0009927">
    <property type="term" value="F:histidine phosphotransfer kinase activity"/>
    <property type="evidence" value="ECO:0007669"/>
    <property type="project" value="TreeGrafter"/>
</dbReference>
<dbReference type="CDD" id="cd16922">
    <property type="entry name" value="HATPase_EvgS-ArcB-TorS-like"/>
    <property type="match status" value="1"/>
</dbReference>
<evidence type="ECO:0000256" key="3">
    <source>
        <dbReference type="ARBA" id="ARBA00022553"/>
    </source>
</evidence>
<feature type="transmembrane region" description="Helical" evidence="8">
    <location>
        <begin position="12"/>
        <end position="35"/>
    </location>
</feature>
<feature type="coiled-coil region" evidence="7">
    <location>
        <begin position="226"/>
        <end position="257"/>
    </location>
</feature>
<dbReference type="CDD" id="cd00082">
    <property type="entry name" value="HisKA"/>
    <property type="match status" value="1"/>
</dbReference>
<feature type="domain" description="Histidine kinase" evidence="9">
    <location>
        <begin position="267"/>
        <end position="488"/>
    </location>
</feature>
<dbReference type="Pfam" id="PF00512">
    <property type="entry name" value="HisKA"/>
    <property type="match status" value="1"/>
</dbReference>
<dbReference type="InterPro" id="IPR036890">
    <property type="entry name" value="HATPase_C_sf"/>
</dbReference>
<dbReference type="Pfam" id="PF02518">
    <property type="entry name" value="HATPase_c"/>
    <property type="match status" value="1"/>
</dbReference>
<dbReference type="OrthoDB" id="9791542at2"/>
<keyword evidence="4" id="KW-0808">Transferase</keyword>
<organism evidence="11 12">
    <name type="scientific">Thermodesulfatator indicus (strain DSM 15286 / JCM 11887 / CIR29812)</name>
    <dbReference type="NCBI Taxonomy" id="667014"/>
    <lineage>
        <taxon>Bacteria</taxon>
        <taxon>Pseudomonadati</taxon>
        <taxon>Thermodesulfobacteriota</taxon>
        <taxon>Thermodesulfobacteria</taxon>
        <taxon>Thermodesulfobacteriales</taxon>
        <taxon>Thermodesulfatatoraceae</taxon>
        <taxon>Thermodesulfatator</taxon>
    </lineage>
</organism>
<dbReference type="InterPro" id="IPR004358">
    <property type="entry name" value="Sig_transdc_His_kin-like_C"/>
</dbReference>
<dbReference type="InterPro" id="IPR003661">
    <property type="entry name" value="HisK_dim/P_dom"/>
</dbReference>
<feature type="modified residue" description="4-aspartylphosphate" evidence="6">
    <location>
        <position position="555"/>
    </location>
</feature>
<keyword evidence="12" id="KW-1185">Reference proteome</keyword>
<keyword evidence="8" id="KW-0812">Transmembrane</keyword>
<dbReference type="Pfam" id="PF00072">
    <property type="entry name" value="Response_reg"/>
    <property type="match status" value="1"/>
</dbReference>
<dbReference type="PANTHER" id="PTHR43047:SF72">
    <property type="entry name" value="OSMOSENSING HISTIDINE PROTEIN KINASE SLN1"/>
    <property type="match status" value="1"/>
</dbReference>
<keyword evidence="7" id="KW-0175">Coiled coil</keyword>
<dbReference type="KEGG" id="tid:Thein_1380"/>
<evidence type="ECO:0000256" key="5">
    <source>
        <dbReference type="ARBA" id="ARBA00022777"/>
    </source>
</evidence>
<dbReference type="AlphaFoldDB" id="F8A9L9"/>
<name>F8A9L9_THEID</name>
<feature type="domain" description="Response regulatory" evidence="10">
    <location>
        <begin position="506"/>
        <end position="620"/>
    </location>
</feature>
<evidence type="ECO:0000256" key="1">
    <source>
        <dbReference type="ARBA" id="ARBA00000085"/>
    </source>
</evidence>
<dbReference type="InParanoid" id="F8A9L9"/>
<evidence type="ECO:0000313" key="12">
    <source>
        <dbReference type="Proteomes" id="UP000006793"/>
    </source>
</evidence>
<dbReference type="STRING" id="667014.Thein_1380"/>
<dbReference type="FunFam" id="3.30.565.10:FF:000010">
    <property type="entry name" value="Sensor histidine kinase RcsC"/>
    <property type="match status" value="1"/>
</dbReference>
<keyword evidence="8" id="KW-0472">Membrane</keyword>
<dbReference type="SUPFAM" id="SSF55874">
    <property type="entry name" value="ATPase domain of HSP90 chaperone/DNA topoisomerase II/histidine kinase"/>
    <property type="match status" value="1"/>
</dbReference>
<evidence type="ECO:0000256" key="2">
    <source>
        <dbReference type="ARBA" id="ARBA00012438"/>
    </source>
</evidence>
<dbReference type="CDD" id="cd17546">
    <property type="entry name" value="REC_hyHK_CKI1_RcsC-like"/>
    <property type="match status" value="1"/>
</dbReference>
<dbReference type="PROSITE" id="PS50109">
    <property type="entry name" value="HIS_KIN"/>
    <property type="match status" value="1"/>
</dbReference>
<evidence type="ECO:0000313" key="11">
    <source>
        <dbReference type="EMBL" id="AEH45246.1"/>
    </source>
</evidence>
<dbReference type="GO" id="GO:0000155">
    <property type="term" value="F:phosphorelay sensor kinase activity"/>
    <property type="evidence" value="ECO:0007669"/>
    <property type="project" value="InterPro"/>
</dbReference>
<accession>F8A9L9</accession>
<dbReference type="Gene3D" id="1.10.287.130">
    <property type="match status" value="1"/>
</dbReference>
<keyword evidence="3 6" id="KW-0597">Phosphoprotein</keyword>
<protein>
    <recommendedName>
        <fullName evidence="2">histidine kinase</fullName>
        <ecNumber evidence="2">2.7.13.3</ecNumber>
    </recommendedName>
</protein>
<dbReference type="InterPro" id="IPR005467">
    <property type="entry name" value="His_kinase_dom"/>
</dbReference>
<dbReference type="InterPro" id="IPR001789">
    <property type="entry name" value="Sig_transdc_resp-reg_receiver"/>
</dbReference>
<dbReference type="Gene3D" id="3.40.50.2300">
    <property type="match status" value="1"/>
</dbReference>
<dbReference type="SMART" id="SM00388">
    <property type="entry name" value="HisKA"/>
    <property type="match status" value="1"/>
</dbReference>
<gene>
    <name evidence="11" type="ordered locus">Thein_1380</name>
</gene>
<dbReference type="FunCoup" id="F8A9L9">
    <property type="interactions" value="91"/>
</dbReference>
<evidence type="ECO:0000256" key="8">
    <source>
        <dbReference type="SAM" id="Phobius"/>
    </source>
</evidence>
<dbReference type="eggNOG" id="COG0784">
    <property type="taxonomic scope" value="Bacteria"/>
</dbReference>
<dbReference type="PaxDb" id="667014-Thein_1380"/>
<evidence type="ECO:0000256" key="7">
    <source>
        <dbReference type="SAM" id="Coils"/>
    </source>
</evidence>
<comment type="catalytic activity">
    <reaction evidence="1">
        <text>ATP + protein L-histidine = ADP + protein N-phospho-L-histidine.</text>
        <dbReference type="EC" id="2.7.13.3"/>
    </reaction>
</comment>
<proteinExistence type="predicted"/>
<feature type="transmembrane region" description="Helical" evidence="8">
    <location>
        <begin position="161"/>
        <end position="186"/>
    </location>
</feature>
<dbReference type="SUPFAM" id="SSF47384">
    <property type="entry name" value="Homodimeric domain of signal transducing histidine kinase"/>
    <property type="match status" value="1"/>
</dbReference>
<dbReference type="InterPro" id="IPR011006">
    <property type="entry name" value="CheY-like_superfamily"/>
</dbReference>
<dbReference type="InterPro" id="IPR003594">
    <property type="entry name" value="HATPase_dom"/>
</dbReference>
<dbReference type="EMBL" id="CP002683">
    <property type="protein sequence ID" value="AEH45246.1"/>
    <property type="molecule type" value="Genomic_DNA"/>
</dbReference>
<dbReference type="PROSITE" id="PS50110">
    <property type="entry name" value="RESPONSE_REGULATORY"/>
    <property type="match status" value="1"/>
</dbReference>
<evidence type="ECO:0000259" key="10">
    <source>
        <dbReference type="PROSITE" id="PS50110"/>
    </source>
</evidence>
<dbReference type="SUPFAM" id="SSF52172">
    <property type="entry name" value="CheY-like"/>
    <property type="match status" value="1"/>
</dbReference>
<dbReference type="InterPro" id="IPR036097">
    <property type="entry name" value="HisK_dim/P_sf"/>
</dbReference>
<reference evidence="11 12" key="2">
    <citation type="journal article" date="2012" name="Stand. Genomic Sci.">
        <title>Complete genome sequence of the thermophilic sulfate-reducing ocean bacterium Thermodesulfatator indicus type strain (CIR29812(T)).</title>
        <authorList>
            <person name="Anderson I."/>
            <person name="Saunders E."/>
            <person name="Lapidus A."/>
            <person name="Nolan M."/>
            <person name="Lucas S."/>
            <person name="Tice H."/>
            <person name="Del Rio T.G."/>
            <person name="Cheng J.F."/>
            <person name="Han C."/>
            <person name="Tapia R."/>
            <person name="Goodwin L.A."/>
            <person name="Pitluck S."/>
            <person name="Liolios K."/>
            <person name="Mavromatis K."/>
            <person name="Pagani I."/>
            <person name="Ivanova N."/>
            <person name="Mikhailova N."/>
            <person name="Pati A."/>
            <person name="Chen A."/>
            <person name="Palaniappan K."/>
            <person name="Land M."/>
            <person name="Hauser L."/>
            <person name="Jeffries C.D."/>
            <person name="Chang Y.J."/>
            <person name="Brambilla E.M."/>
            <person name="Rohde M."/>
            <person name="Spring S."/>
            <person name="Goker M."/>
            <person name="Detter J.C."/>
            <person name="Woyke T."/>
            <person name="Bristow J."/>
            <person name="Eisen J.A."/>
            <person name="Markowitz V."/>
            <person name="Hugenholtz P."/>
            <person name="Kyrpides N.C."/>
            <person name="Klenk H.P."/>
        </authorList>
    </citation>
    <scope>NUCLEOTIDE SEQUENCE [LARGE SCALE GENOMIC DNA]</scope>
    <source>
        <strain evidence="12">DSM 15286 / JCM 11887 / CIR29812</strain>
    </source>
</reference>
<dbReference type="eggNOG" id="COG2205">
    <property type="taxonomic scope" value="Bacteria"/>
</dbReference>
<sequence length="621" mass="71158">MMVCKKNPPSLKIVFIFVLFVSLSIIFGTMFWGIYKLKQQLMKERQDTIRLILRHTAQIITPPLKYKVKSEIERILQDLVRFEFIKGAKVVWEEPTVYKELGELDAVIKKKEPHKIKKFTIIRGDMDGKIISYQFEDRSGMKATLEVAINDRLYQKIIKNIVVNFAIIGLFSTVLLCVVIYFYYYYIVASILRLVEHIRKIRTEETLKPVVLEKGPKEIIELVQVFNELIENINKYRNHLEKILEQWKSEAVKAKSASQAKTKFLANVSHEIRTPMTAAMGMLEMLKEESSLADKEKLRHLEVALKSLGALIEETLDFAKLEEGKEEIKEETFNITELGKEIHELFEIEAQKKNLVFEVFISLDIPKELRGDISKIRQIIINLISNAIKFTDKGKITLRIFPEKVGEKFIWLHFEVKDTGCGIPPSELEKIFNPYERLEDLYNKPYPGTGLGLAISKRLAELLGGKLWAESEGLGRGAIFHLLIPLKRAESDSPIQKTPPKKLKGKVLLAEDNPVNQLYFKRVLEKLGLNVEVASDGLEALNVINEKHFDLIILDIRMPGLSGLEIVKRIRKKGISIPIIALTAHSVSEIEKEALASGFDDFLQKPISREELAQKLAKWLS</sequence>